<evidence type="ECO:0000256" key="1">
    <source>
        <dbReference type="SAM" id="MobiDB-lite"/>
    </source>
</evidence>
<dbReference type="Proteomes" id="UP000008021">
    <property type="component" value="Chromosome 11"/>
</dbReference>
<organism evidence="2">
    <name type="scientific">Oryza meridionalis</name>
    <dbReference type="NCBI Taxonomy" id="40149"/>
    <lineage>
        <taxon>Eukaryota</taxon>
        <taxon>Viridiplantae</taxon>
        <taxon>Streptophyta</taxon>
        <taxon>Embryophyta</taxon>
        <taxon>Tracheophyta</taxon>
        <taxon>Spermatophyta</taxon>
        <taxon>Magnoliopsida</taxon>
        <taxon>Liliopsida</taxon>
        <taxon>Poales</taxon>
        <taxon>Poaceae</taxon>
        <taxon>BOP clade</taxon>
        <taxon>Oryzoideae</taxon>
        <taxon>Oryzeae</taxon>
        <taxon>Oryzinae</taxon>
        <taxon>Oryza</taxon>
    </lineage>
</organism>
<dbReference type="AlphaFoldDB" id="A0A0E0F8I6"/>
<feature type="region of interest" description="Disordered" evidence="1">
    <location>
        <begin position="1"/>
        <end position="27"/>
    </location>
</feature>
<protein>
    <submittedName>
        <fullName evidence="2">Uncharacterized protein</fullName>
    </submittedName>
</protein>
<proteinExistence type="predicted"/>
<dbReference type="HOGENOM" id="CLU_2162447_0_0_1"/>
<feature type="compositionally biased region" description="Polar residues" evidence="1">
    <location>
        <begin position="1"/>
        <end position="19"/>
    </location>
</feature>
<accession>A0A0E0F8I6</accession>
<evidence type="ECO:0000313" key="2">
    <source>
        <dbReference type="EnsemblPlants" id="OMERI11G18630.1"/>
    </source>
</evidence>
<reference evidence="2" key="2">
    <citation type="submission" date="2018-05" db="EMBL/GenBank/DDBJ databases">
        <title>OmerRS3 (Oryza meridionalis Reference Sequence Version 3).</title>
        <authorList>
            <person name="Zhang J."/>
            <person name="Kudrna D."/>
            <person name="Lee S."/>
            <person name="Talag J."/>
            <person name="Welchert J."/>
            <person name="Wing R.A."/>
        </authorList>
    </citation>
    <scope>NUCLEOTIDE SEQUENCE [LARGE SCALE GENOMIC DNA]</scope>
    <source>
        <strain evidence="2">cv. OR44</strain>
    </source>
</reference>
<name>A0A0E0F8I6_9ORYZ</name>
<evidence type="ECO:0000313" key="3">
    <source>
        <dbReference type="Proteomes" id="UP000008021"/>
    </source>
</evidence>
<dbReference type="Gramene" id="OMERI11G18630.1">
    <property type="protein sequence ID" value="OMERI11G18630.1"/>
    <property type="gene ID" value="OMERI11G18630"/>
</dbReference>
<sequence>MQYKNATHTTVEQSNSTAGGSEKGKNTVGTESLKVEFSLECTVTLVIFLSTLNPTKLQATEMLLVLLKKEIKGDKEQIFVISKSLENGITTDHPDPNQFSALHLQCEGAGQ</sequence>
<reference evidence="2" key="1">
    <citation type="submission" date="2015-04" db="UniProtKB">
        <authorList>
            <consortium name="EnsemblPlants"/>
        </authorList>
    </citation>
    <scope>IDENTIFICATION</scope>
</reference>
<dbReference type="EnsemblPlants" id="OMERI11G18630.1">
    <property type="protein sequence ID" value="OMERI11G18630.1"/>
    <property type="gene ID" value="OMERI11G18630"/>
</dbReference>
<keyword evidence="3" id="KW-1185">Reference proteome</keyword>